<dbReference type="GO" id="GO:0019441">
    <property type="term" value="P:L-tryptophan catabolic process to kynurenine"/>
    <property type="evidence" value="ECO:0007669"/>
    <property type="project" value="TreeGrafter"/>
</dbReference>
<dbReference type="GO" id="GO:0005737">
    <property type="term" value="C:cytoplasm"/>
    <property type="evidence" value="ECO:0007669"/>
    <property type="project" value="UniProtKB-SubCell"/>
</dbReference>
<dbReference type="InterPro" id="IPR015421">
    <property type="entry name" value="PyrdxlP-dep_Trfase_major"/>
</dbReference>
<keyword evidence="1 4" id="KW-0662">Pyridine nucleotide biosynthesis</keyword>
<dbReference type="AlphaFoldDB" id="A0A4U5LR14"/>
<dbReference type="EC" id="3.7.1.3" evidence="4 5"/>
<dbReference type="EMBL" id="AZBU02000013">
    <property type="protein sequence ID" value="TKR58414.1"/>
    <property type="molecule type" value="Genomic_DNA"/>
</dbReference>
<dbReference type="OrthoDB" id="5978656at2759"/>
<protein>
    <recommendedName>
        <fullName evidence="4 5">Kynureninase</fullName>
        <ecNumber evidence="4 5">3.7.1.3</ecNumber>
    </recommendedName>
    <alternativeName>
        <fullName evidence="4">L-kynurenine hydrolase</fullName>
    </alternativeName>
</protein>
<evidence type="ECO:0000256" key="5">
    <source>
        <dbReference type="PIRNR" id="PIRNR038800"/>
    </source>
</evidence>
<evidence type="ECO:0000256" key="3">
    <source>
        <dbReference type="ARBA" id="ARBA00022898"/>
    </source>
</evidence>
<evidence type="ECO:0000313" key="7">
    <source>
        <dbReference type="Proteomes" id="UP000298663"/>
    </source>
</evidence>
<dbReference type="NCBIfam" id="TIGR01814">
    <property type="entry name" value="kynureninase"/>
    <property type="match status" value="1"/>
</dbReference>
<feature type="binding site" evidence="4">
    <location>
        <position position="277"/>
    </location>
    <ligand>
        <name>pyridoxal 5'-phosphate</name>
        <dbReference type="ChEBI" id="CHEBI:597326"/>
    </ligand>
</feature>
<dbReference type="GO" id="GO:0019805">
    <property type="term" value="P:quinolinate biosynthetic process"/>
    <property type="evidence" value="ECO:0007669"/>
    <property type="project" value="UniProtKB-UniRule"/>
</dbReference>
<dbReference type="GO" id="GO:0097053">
    <property type="term" value="P:L-kynurenine catabolic process"/>
    <property type="evidence" value="ECO:0007669"/>
    <property type="project" value="UniProtKB-UniRule"/>
</dbReference>
<dbReference type="Gene3D" id="3.90.1150.10">
    <property type="entry name" value="Aspartate Aminotransferase, domain 1"/>
    <property type="match status" value="1"/>
</dbReference>
<feature type="binding site" evidence="4">
    <location>
        <position position="335"/>
    </location>
    <ligand>
        <name>pyridoxal 5'-phosphate</name>
        <dbReference type="ChEBI" id="CHEBI:597326"/>
    </ligand>
</feature>
<comment type="pathway">
    <text evidence="4 5">Cofactor biosynthesis; NAD(+) biosynthesis; quinolinate from L-kynurenine: step 2/3.</text>
</comment>
<proteinExistence type="inferred from homology"/>
<keyword evidence="4 5" id="KW-0963">Cytoplasm</keyword>
<reference evidence="6 7" key="1">
    <citation type="journal article" date="2015" name="Genome Biol.">
        <title>Comparative genomics of Steinernema reveals deeply conserved gene regulatory networks.</title>
        <authorList>
            <person name="Dillman A.R."/>
            <person name="Macchietto M."/>
            <person name="Porter C.F."/>
            <person name="Rogers A."/>
            <person name="Williams B."/>
            <person name="Antoshechkin I."/>
            <person name="Lee M.M."/>
            <person name="Goodwin Z."/>
            <person name="Lu X."/>
            <person name="Lewis E.E."/>
            <person name="Goodrich-Blair H."/>
            <person name="Stock S.P."/>
            <person name="Adams B.J."/>
            <person name="Sternberg P.W."/>
            <person name="Mortazavi A."/>
        </authorList>
    </citation>
    <scope>NUCLEOTIDE SEQUENCE [LARGE SCALE GENOMIC DNA]</scope>
    <source>
        <strain evidence="6 7">ALL</strain>
    </source>
</reference>
<dbReference type="FunFam" id="3.40.640.10:FF:000031">
    <property type="entry name" value="Kynureninase"/>
    <property type="match status" value="1"/>
</dbReference>
<dbReference type="Proteomes" id="UP000298663">
    <property type="component" value="Unassembled WGS sequence"/>
</dbReference>
<comment type="catalytic activity">
    <reaction evidence="5">
        <text>3-hydroxy-L-kynurenine + H2O = 3-hydroxyanthranilate + L-alanine + H(+)</text>
        <dbReference type="Rhea" id="RHEA:25143"/>
        <dbReference type="ChEBI" id="CHEBI:15377"/>
        <dbReference type="ChEBI" id="CHEBI:15378"/>
        <dbReference type="ChEBI" id="CHEBI:36559"/>
        <dbReference type="ChEBI" id="CHEBI:57972"/>
        <dbReference type="ChEBI" id="CHEBI:58125"/>
        <dbReference type="EC" id="3.7.1.3"/>
    </reaction>
</comment>
<reference evidence="6 7" key="2">
    <citation type="journal article" date="2019" name="G3 (Bethesda)">
        <title>Hybrid Assembly of the Genome of the Entomopathogenic Nematode Steinernema carpocapsae Identifies the X-Chromosome.</title>
        <authorList>
            <person name="Serra L."/>
            <person name="Macchietto M."/>
            <person name="Macias-Munoz A."/>
            <person name="McGill C.J."/>
            <person name="Rodriguez I.M."/>
            <person name="Rodriguez B."/>
            <person name="Murad R."/>
            <person name="Mortazavi A."/>
        </authorList>
    </citation>
    <scope>NUCLEOTIDE SEQUENCE [LARGE SCALE GENOMIC DNA]</scope>
    <source>
        <strain evidence="6 7">ALL</strain>
    </source>
</reference>
<dbReference type="PIRSF" id="PIRSF038800">
    <property type="entry name" value="KYNU"/>
    <property type="match status" value="1"/>
</dbReference>
<dbReference type="STRING" id="34508.A0A4U5LR14"/>
<comment type="similarity">
    <text evidence="4 5">Belongs to the kynureninase family.</text>
</comment>
<dbReference type="HAMAP" id="MF_01970">
    <property type="entry name" value="Kynureninase"/>
    <property type="match status" value="1"/>
</dbReference>
<comment type="caution">
    <text evidence="4">Lacks conserved residue(s) required for the propagation of feature annotation.</text>
</comment>
<dbReference type="Pfam" id="PF22580">
    <property type="entry name" value="KYNU_C"/>
    <property type="match status" value="1"/>
</dbReference>
<feature type="binding site" evidence="4">
    <location>
        <position position="217"/>
    </location>
    <ligand>
        <name>pyridoxal 5'-phosphate</name>
        <dbReference type="ChEBI" id="CHEBI:597326"/>
    </ligand>
</feature>
<comment type="cofactor">
    <cofactor evidence="4 5">
        <name>pyridoxal 5'-phosphate</name>
        <dbReference type="ChEBI" id="CHEBI:597326"/>
    </cofactor>
</comment>
<dbReference type="GO" id="GO:0030170">
    <property type="term" value="F:pyridoxal phosphate binding"/>
    <property type="evidence" value="ECO:0007669"/>
    <property type="project" value="UniProtKB-UniRule"/>
</dbReference>
<dbReference type="SUPFAM" id="SSF53383">
    <property type="entry name" value="PLP-dependent transferases"/>
    <property type="match status" value="1"/>
</dbReference>
<sequence length="478" mass="54430">MCSKIRKFLEEASAKSGFAVESREFANFLSENDELKTLRDEFYYPKMKTLPQVDLTLVKPEDDSIYMCGNSLGLMPKATREIMNRQFDKWAGMGVFGHTEGELPWAHCDESTLDEIAPIVGAEPSEVSMMNSLTVNLHILLTAFYKPTEKRHKILLESRAFPSDHYAIESQIRLKGFNPETSMICLDPREGEDCLRTQDILDVIEQEGDSIAVVAFSGIQYYTGQLFDIPTITAAAQKKVKLELKWLPGGLGSRARLRERPLHLSAWNVDFACWCSYKYGNTGAGGLAGLYINKRFAKDERERMLGWWSHKMSSRFMMSNQLELDEGAAGYRISNPPMMLAVGVMGFLEVYKKTNIQELRSKSIHLTGYFEHLVKHHLGADSPYRKKDSKVACTIMTPSDPEQRGCQLSLKFNIDIATVYQELVRRGVACDKRYPNVIRATPVHYYNNYTDVWRFVKTLVDVVLYLEEEHAFNGSLNS</sequence>
<name>A0A4U5LR14_STECR</name>
<feature type="binding site" evidence="4">
    <location>
        <begin position="161"/>
        <end position="164"/>
    </location>
    <ligand>
        <name>pyridoxal 5'-phosphate</name>
        <dbReference type="ChEBI" id="CHEBI:597326"/>
    </ligand>
</feature>
<dbReference type="InterPro" id="IPR015424">
    <property type="entry name" value="PyrdxlP-dep_Trfase"/>
</dbReference>
<dbReference type="InterPro" id="IPR015422">
    <property type="entry name" value="PyrdxlP-dep_Trfase_small"/>
</dbReference>
<comment type="subunit">
    <text evidence="4 5">Homodimer.</text>
</comment>
<dbReference type="PANTHER" id="PTHR14084:SF0">
    <property type="entry name" value="KYNURENINASE"/>
    <property type="match status" value="1"/>
</dbReference>
<comment type="function">
    <text evidence="4 5">Catalyzes the cleavage of L-kynurenine (L-Kyn) and L-3-hydroxykynurenine (L-3OHKyn) into anthranilic acid (AA) and 3-hydroxyanthranilic acid (3-OHAA), respectively.</text>
</comment>
<dbReference type="GO" id="GO:0034354">
    <property type="term" value="P:'de novo' NAD+ biosynthetic process from L-tryptophan"/>
    <property type="evidence" value="ECO:0007669"/>
    <property type="project" value="UniProtKB-UniRule"/>
</dbReference>
<evidence type="ECO:0000256" key="2">
    <source>
        <dbReference type="ARBA" id="ARBA00022801"/>
    </source>
</evidence>
<keyword evidence="2 4" id="KW-0378">Hydrolase</keyword>
<dbReference type="PANTHER" id="PTHR14084">
    <property type="entry name" value="KYNURENINASE"/>
    <property type="match status" value="1"/>
</dbReference>
<comment type="caution">
    <text evidence="6">The sequence shown here is derived from an EMBL/GenBank/DDBJ whole genome shotgun (WGS) entry which is preliminary data.</text>
</comment>
<dbReference type="UniPathway" id="UPA00334">
    <property type="reaction ID" value="UER00455"/>
</dbReference>
<comment type="catalytic activity">
    <reaction evidence="4 5">
        <text>L-kynurenine + H2O = anthranilate + L-alanine + H(+)</text>
        <dbReference type="Rhea" id="RHEA:16813"/>
        <dbReference type="ChEBI" id="CHEBI:15377"/>
        <dbReference type="ChEBI" id="CHEBI:15378"/>
        <dbReference type="ChEBI" id="CHEBI:16567"/>
        <dbReference type="ChEBI" id="CHEBI:57959"/>
        <dbReference type="ChEBI" id="CHEBI:57972"/>
        <dbReference type="EC" id="3.7.1.3"/>
    </reaction>
</comment>
<feature type="binding site" evidence="4">
    <location>
        <position position="307"/>
    </location>
    <ligand>
        <name>pyridoxal 5'-phosphate</name>
        <dbReference type="ChEBI" id="CHEBI:597326"/>
    </ligand>
</feature>
<dbReference type="UniPathway" id="UPA00253">
    <property type="reaction ID" value="UER00329"/>
</dbReference>
<evidence type="ECO:0000313" key="6">
    <source>
        <dbReference type="EMBL" id="TKR58414.1"/>
    </source>
</evidence>
<dbReference type="InterPro" id="IPR010111">
    <property type="entry name" value="Kynureninase"/>
</dbReference>
<dbReference type="GO" id="GO:0043420">
    <property type="term" value="P:anthranilate metabolic process"/>
    <property type="evidence" value="ECO:0007669"/>
    <property type="project" value="UniProtKB-UniRule"/>
</dbReference>
<keyword evidence="3 4" id="KW-0663">Pyridoxal phosphate</keyword>
<dbReference type="Gene3D" id="3.40.640.10">
    <property type="entry name" value="Type I PLP-dependent aspartate aminotransferase-like (Major domain)"/>
    <property type="match status" value="1"/>
</dbReference>
<comment type="subcellular location">
    <subcellularLocation>
        <location evidence="4 5">Cytoplasm</location>
    </subcellularLocation>
</comment>
<accession>A0A4U5LR14</accession>
<keyword evidence="7" id="KW-1185">Reference proteome</keyword>
<feature type="binding site" evidence="4">
    <location>
        <position position="134"/>
    </location>
    <ligand>
        <name>pyridoxal 5'-phosphate</name>
        <dbReference type="ChEBI" id="CHEBI:597326"/>
    </ligand>
</feature>
<feature type="modified residue" description="N6-(pyridoxal phosphate)lysine" evidence="4">
    <location>
        <position position="278"/>
    </location>
</feature>
<organism evidence="6 7">
    <name type="scientific">Steinernema carpocapsae</name>
    <name type="common">Entomopathogenic nematode</name>
    <dbReference type="NCBI Taxonomy" id="34508"/>
    <lineage>
        <taxon>Eukaryota</taxon>
        <taxon>Metazoa</taxon>
        <taxon>Ecdysozoa</taxon>
        <taxon>Nematoda</taxon>
        <taxon>Chromadorea</taxon>
        <taxon>Rhabditida</taxon>
        <taxon>Tylenchina</taxon>
        <taxon>Panagrolaimomorpha</taxon>
        <taxon>Strongyloidoidea</taxon>
        <taxon>Steinernematidae</taxon>
        <taxon>Steinernema</taxon>
    </lineage>
</organism>
<comment type="pathway">
    <text evidence="4 5">Amino-acid degradation; L-kynurenine degradation; L-alanine and anthranilate from L-kynurenine: step 1/1.</text>
</comment>
<dbReference type="GO" id="GO:0030429">
    <property type="term" value="F:kynureninase activity"/>
    <property type="evidence" value="ECO:0007669"/>
    <property type="project" value="UniProtKB-UniRule"/>
</dbReference>
<gene>
    <name evidence="6" type="ORF">L596_029862</name>
</gene>
<feature type="binding site" evidence="4">
    <location>
        <position position="133"/>
    </location>
    <ligand>
        <name>pyridoxal 5'-phosphate</name>
        <dbReference type="ChEBI" id="CHEBI:597326"/>
    </ligand>
</feature>
<evidence type="ECO:0000256" key="1">
    <source>
        <dbReference type="ARBA" id="ARBA00022642"/>
    </source>
</evidence>
<evidence type="ECO:0000256" key="4">
    <source>
        <dbReference type="HAMAP-Rule" id="MF_03017"/>
    </source>
</evidence>